<comment type="caution">
    <text evidence="1">The sequence shown here is derived from an EMBL/GenBank/DDBJ whole genome shotgun (WGS) entry which is preliminary data.</text>
</comment>
<reference evidence="1 2" key="1">
    <citation type="submission" date="2021-06" db="EMBL/GenBank/DDBJ databases">
        <title>Caerostris darwini draft genome.</title>
        <authorList>
            <person name="Kono N."/>
            <person name="Arakawa K."/>
        </authorList>
    </citation>
    <scope>NUCLEOTIDE SEQUENCE [LARGE SCALE GENOMIC DNA]</scope>
</reference>
<evidence type="ECO:0008006" key="3">
    <source>
        <dbReference type="Google" id="ProtNLM"/>
    </source>
</evidence>
<evidence type="ECO:0000313" key="1">
    <source>
        <dbReference type="EMBL" id="GIY41826.1"/>
    </source>
</evidence>
<sequence length="119" mass="13541">MSVRFCDSLAEPVLCWSHYDGLEEHTAGWQSWIYKFRTACGLELQHYCSIECLHFPAFLLEPNRGHASLLPSSWSPTKDMSLCGFVVPIHKIDKSLVSSFSRVLYVQNPTRYPPGVSSF</sequence>
<keyword evidence="2" id="KW-1185">Reference proteome</keyword>
<name>A0AAV4T8K1_9ARAC</name>
<evidence type="ECO:0000313" key="2">
    <source>
        <dbReference type="Proteomes" id="UP001054837"/>
    </source>
</evidence>
<dbReference type="EMBL" id="BPLQ01009118">
    <property type="protein sequence ID" value="GIY41826.1"/>
    <property type="molecule type" value="Genomic_DNA"/>
</dbReference>
<accession>A0AAV4T8K1</accession>
<protein>
    <recommendedName>
        <fullName evidence="3">Maturase K</fullName>
    </recommendedName>
</protein>
<proteinExistence type="predicted"/>
<dbReference type="Proteomes" id="UP001054837">
    <property type="component" value="Unassembled WGS sequence"/>
</dbReference>
<dbReference type="AlphaFoldDB" id="A0AAV4T8K1"/>
<organism evidence="1 2">
    <name type="scientific">Caerostris darwini</name>
    <dbReference type="NCBI Taxonomy" id="1538125"/>
    <lineage>
        <taxon>Eukaryota</taxon>
        <taxon>Metazoa</taxon>
        <taxon>Ecdysozoa</taxon>
        <taxon>Arthropoda</taxon>
        <taxon>Chelicerata</taxon>
        <taxon>Arachnida</taxon>
        <taxon>Araneae</taxon>
        <taxon>Araneomorphae</taxon>
        <taxon>Entelegynae</taxon>
        <taxon>Araneoidea</taxon>
        <taxon>Araneidae</taxon>
        <taxon>Caerostris</taxon>
    </lineage>
</organism>
<gene>
    <name evidence="1" type="ORF">CDAR_484011</name>
</gene>